<keyword evidence="2" id="KW-0812">Transmembrane</keyword>
<dbReference type="Pfam" id="PF01103">
    <property type="entry name" value="Omp85"/>
    <property type="match status" value="1"/>
</dbReference>
<dbReference type="PANTHER" id="PTHR12815">
    <property type="entry name" value="SORTING AND ASSEMBLY MACHINERY SAMM50 PROTEIN FAMILY MEMBER"/>
    <property type="match status" value="1"/>
</dbReference>
<sequence>MKLHFVLKKYRAKIGLLLAMIALASCNAIKKVGEQQLLLTKNTVYADGEKTRSEEVKGLMAQKPNSTLLGYPLRLNLYNLAKESPDSLYQDWLTRKEGRQNRLNRILSEKQVKRLGESFVVRGYSNLFKRIGEPPAIIDSARTKKTIERLEGYYGSKGYFNNSASYSIAPSKRKKRAEINFNVTLGKPYFIDSITKNITSKQLDSIYHNKLDEVLLKKDQQFDLATFTNERQRLTTLFRNSGVHNFQESSINYSISRDTTIIADDQKMDIQLNIKNPGNPNDSIPKKEYKVSRFERINIFADYQFNNDISTLDSINYQNYTIYFKEKLKYKPKALTDAIFFEKDSIYRDLDYVRTNRQITNLNTFKYPSIKFDENNENATLVANVFLAPRSKYSLDTSLELSRSNFQLVGTSFGASVITRNVFGGAETLSLSARGSIGLLDDEISEESFTSEIGGDINLTFPRIWFPLNTEKIIPYYMLPQTRLSIGTNFQQNLGLDRQSVNSVLGYNWSPTNFQKNTLELFNIEFVRNTDTFDFFRVFDNTYQRLDNIANRFDGFRDPSDPLDNTIQYPELSDAFEVPDPDNSEDPRLIIPIKNSDAPNGTADFTNAILTGAIQTSNDTIRLVRSIEERRQRLTQNNLIFTSNFTYQKNNRQDINDNSFYQYRIRFESAGNLLSAISNIIPFEKNSDGQQLVYGVPYSQYFKTDFDFIKHWRAGNQQVLAFHGFVGLAVPYGNADNIPFVRSYFGGGANDNRAWNVYTLGPGRTENLNDFNEANFKLAFNLEYRFPIVGDIKGALFADAGNIWNVFDNVEDEDATFNGFESLGDIALGTGLGLRYDFTYFVIRLDMGLKTYNPALSGSERWFTNFRPNQAVYNIGINYPF</sequence>
<dbReference type="PROSITE" id="PS51257">
    <property type="entry name" value="PROKAR_LIPOPROTEIN"/>
    <property type="match status" value="1"/>
</dbReference>
<dbReference type="Gene3D" id="2.40.160.50">
    <property type="entry name" value="membrane protein fhac: a member of the omp85/tpsb transporter family"/>
    <property type="match status" value="1"/>
</dbReference>
<evidence type="ECO:0000256" key="4">
    <source>
        <dbReference type="ARBA" id="ARBA00023136"/>
    </source>
</evidence>
<evidence type="ECO:0000259" key="8">
    <source>
        <dbReference type="Pfam" id="PF07244"/>
    </source>
</evidence>
<evidence type="ECO:0000256" key="1">
    <source>
        <dbReference type="ARBA" id="ARBA00004370"/>
    </source>
</evidence>
<dbReference type="Pfam" id="PF07244">
    <property type="entry name" value="POTRA"/>
    <property type="match status" value="1"/>
</dbReference>
<evidence type="ECO:0000256" key="3">
    <source>
        <dbReference type="ARBA" id="ARBA00022729"/>
    </source>
</evidence>
<dbReference type="InterPro" id="IPR039910">
    <property type="entry name" value="D15-like"/>
</dbReference>
<evidence type="ECO:0000313" key="9">
    <source>
        <dbReference type="EMBL" id="MDT0605420.1"/>
    </source>
</evidence>
<dbReference type="EMBL" id="JAVRHR010000001">
    <property type="protein sequence ID" value="MDT0605420.1"/>
    <property type="molecule type" value="Genomic_DNA"/>
</dbReference>
<gene>
    <name evidence="9" type="ORF">RM706_00170</name>
</gene>
<proteinExistence type="predicted"/>
<evidence type="ECO:0000259" key="7">
    <source>
        <dbReference type="Pfam" id="PF01103"/>
    </source>
</evidence>
<feature type="domain" description="Bacterial surface antigen (D15)" evidence="7">
    <location>
        <begin position="632"/>
        <end position="853"/>
    </location>
</feature>
<evidence type="ECO:0000256" key="2">
    <source>
        <dbReference type="ARBA" id="ARBA00022692"/>
    </source>
</evidence>
<comment type="caution">
    <text evidence="9">The sequence shown here is derived from an EMBL/GenBank/DDBJ whole genome shotgun (WGS) entry which is preliminary data.</text>
</comment>
<comment type="subcellular location">
    <subcellularLocation>
        <location evidence="1">Membrane</location>
    </subcellularLocation>
</comment>
<keyword evidence="4" id="KW-0472">Membrane</keyword>
<dbReference type="RefSeq" id="WP_311348993.1">
    <property type="nucleotide sequence ID" value="NZ_JAVRHR010000001.1"/>
</dbReference>
<feature type="domain" description="POTRA" evidence="8">
    <location>
        <begin position="134"/>
        <end position="184"/>
    </location>
</feature>
<evidence type="ECO:0000313" key="10">
    <source>
        <dbReference type="Proteomes" id="UP001255246"/>
    </source>
</evidence>
<evidence type="ECO:0000256" key="6">
    <source>
        <dbReference type="SAM" id="SignalP"/>
    </source>
</evidence>
<name>A0ABU3A6G3_9FLAO</name>
<keyword evidence="3 6" id="KW-0732">Signal</keyword>
<dbReference type="Proteomes" id="UP001255246">
    <property type="component" value="Unassembled WGS sequence"/>
</dbReference>
<dbReference type="InterPro" id="IPR010827">
    <property type="entry name" value="BamA/TamA_POTRA"/>
</dbReference>
<dbReference type="InterPro" id="IPR000184">
    <property type="entry name" value="Bac_surfAg_D15"/>
</dbReference>
<evidence type="ECO:0000256" key="5">
    <source>
        <dbReference type="ARBA" id="ARBA00023237"/>
    </source>
</evidence>
<keyword evidence="5" id="KW-0998">Cell outer membrane</keyword>
<feature type="chain" id="PRO_5045960953" evidence="6">
    <location>
        <begin position="25"/>
        <end position="881"/>
    </location>
</feature>
<keyword evidence="10" id="KW-1185">Reference proteome</keyword>
<accession>A0ABU3A6G3</accession>
<protein>
    <submittedName>
        <fullName evidence="9">BamA/TamA family outer membrane protein</fullName>
    </submittedName>
</protein>
<feature type="signal peptide" evidence="6">
    <location>
        <begin position="1"/>
        <end position="24"/>
    </location>
</feature>
<organism evidence="9 10">
    <name type="scientific">Croceitalea rosinachiae</name>
    <dbReference type="NCBI Taxonomy" id="3075596"/>
    <lineage>
        <taxon>Bacteria</taxon>
        <taxon>Pseudomonadati</taxon>
        <taxon>Bacteroidota</taxon>
        <taxon>Flavobacteriia</taxon>
        <taxon>Flavobacteriales</taxon>
        <taxon>Flavobacteriaceae</taxon>
        <taxon>Croceitalea</taxon>
    </lineage>
</organism>
<dbReference type="PANTHER" id="PTHR12815:SF47">
    <property type="entry name" value="TRANSLOCATION AND ASSEMBLY MODULE SUBUNIT TAMA"/>
    <property type="match status" value="1"/>
</dbReference>
<reference evidence="9 10" key="1">
    <citation type="submission" date="2023-09" db="EMBL/GenBank/DDBJ databases">
        <authorList>
            <person name="Rey-Velasco X."/>
        </authorList>
    </citation>
    <scope>NUCLEOTIDE SEQUENCE [LARGE SCALE GENOMIC DNA]</scope>
    <source>
        <strain evidence="9 10">F388</strain>
    </source>
</reference>